<dbReference type="Gene3D" id="3.30.70.20">
    <property type="match status" value="1"/>
</dbReference>
<proteinExistence type="predicted"/>
<dbReference type="Pfam" id="PF13370">
    <property type="entry name" value="Fer4_13"/>
    <property type="match status" value="1"/>
</dbReference>
<dbReference type="SUPFAM" id="SSF54862">
    <property type="entry name" value="4Fe-4S ferredoxins"/>
    <property type="match status" value="1"/>
</dbReference>
<name>A0ABP7NCA5_9ACTN</name>
<comment type="caution">
    <text evidence="1">The sequence shown here is derived from an EMBL/GenBank/DDBJ whole genome shotgun (WGS) entry which is preliminary data.</text>
</comment>
<dbReference type="Proteomes" id="UP001501000">
    <property type="component" value="Unassembled WGS sequence"/>
</dbReference>
<dbReference type="EMBL" id="BAABAJ010000035">
    <property type="protein sequence ID" value="GAA3942809.1"/>
    <property type="molecule type" value="Genomic_DNA"/>
</dbReference>
<dbReference type="RefSeq" id="WP_345288257.1">
    <property type="nucleotide sequence ID" value="NZ_BAABAJ010000035.1"/>
</dbReference>
<sequence>MTHKLSVDKTVCTGAGTCEAMHPKLFRVVEEGYAVALKTDLDDPADIRDATSVLDVCPTEAIMLALASDT</sequence>
<keyword evidence="2" id="KW-1185">Reference proteome</keyword>
<accession>A0ABP7NCA5</accession>
<evidence type="ECO:0008006" key="3">
    <source>
        <dbReference type="Google" id="ProtNLM"/>
    </source>
</evidence>
<evidence type="ECO:0000313" key="1">
    <source>
        <dbReference type="EMBL" id="GAA3942809.1"/>
    </source>
</evidence>
<protein>
    <recommendedName>
        <fullName evidence="3">Ferredoxin</fullName>
    </recommendedName>
</protein>
<reference evidence="2" key="1">
    <citation type="journal article" date="2019" name="Int. J. Syst. Evol. Microbiol.">
        <title>The Global Catalogue of Microorganisms (GCM) 10K type strain sequencing project: providing services to taxonomists for standard genome sequencing and annotation.</title>
        <authorList>
            <consortium name="The Broad Institute Genomics Platform"/>
            <consortium name="The Broad Institute Genome Sequencing Center for Infectious Disease"/>
            <person name="Wu L."/>
            <person name="Ma J."/>
        </authorList>
    </citation>
    <scope>NUCLEOTIDE SEQUENCE [LARGE SCALE GENOMIC DNA]</scope>
    <source>
        <strain evidence="2">JCM 16956</strain>
    </source>
</reference>
<evidence type="ECO:0000313" key="2">
    <source>
        <dbReference type="Proteomes" id="UP001501000"/>
    </source>
</evidence>
<gene>
    <name evidence="1" type="ORF">GCM10022244_58310</name>
</gene>
<organism evidence="1 2">
    <name type="scientific">Streptomyces gulbargensis</name>
    <dbReference type="NCBI Taxonomy" id="364901"/>
    <lineage>
        <taxon>Bacteria</taxon>
        <taxon>Bacillati</taxon>
        <taxon>Actinomycetota</taxon>
        <taxon>Actinomycetes</taxon>
        <taxon>Kitasatosporales</taxon>
        <taxon>Streptomycetaceae</taxon>
        <taxon>Streptomyces</taxon>
    </lineage>
</organism>